<organism evidence="8 9">
    <name type="scientific">Kroppenstedtia eburnea</name>
    <dbReference type="NCBI Taxonomy" id="714067"/>
    <lineage>
        <taxon>Bacteria</taxon>
        <taxon>Bacillati</taxon>
        <taxon>Bacillota</taxon>
        <taxon>Bacilli</taxon>
        <taxon>Bacillales</taxon>
        <taxon>Thermoactinomycetaceae</taxon>
        <taxon>Kroppenstedtia</taxon>
    </lineage>
</organism>
<dbReference type="RefSeq" id="WP_040387592.1">
    <property type="nucleotide sequence ID" value="NZ_CP048103.1"/>
</dbReference>
<evidence type="ECO:0000313" key="8">
    <source>
        <dbReference type="EMBL" id="SIS92274.1"/>
    </source>
</evidence>
<dbReference type="GO" id="GO:0022625">
    <property type="term" value="C:cytosolic large ribosomal subunit"/>
    <property type="evidence" value="ECO:0007669"/>
    <property type="project" value="TreeGrafter"/>
</dbReference>
<evidence type="ECO:0000256" key="6">
    <source>
        <dbReference type="RuleBase" id="RU003877"/>
    </source>
</evidence>
<dbReference type="PANTHER" id="PTHR11545:SF2">
    <property type="entry name" value="LARGE RIBOSOMAL SUBUNIT PROTEIN UL13M"/>
    <property type="match status" value="1"/>
</dbReference>
<gene>
    <name evidence="5 7" type="primary">rplM</name>
    <name evidence="8" type="ORF">SAMN05421790_107197</name>
</gene>
<dbReference type="EMBL" id="FTOD01000007">
    <property type="protein sequence ID" value="SIS92274.1"/>
    <property type="molecule type" value="Genomic_DNA"/>
</dbReference>
<dbReference type="GO" id="GO:0003735">
    <property type="term" value="F:structural constituent of ribosome"/>
    <property type="evidence" value="ECO:0007669"/>
    <property type="project" value="InterPro"/>
</dbReference>
<dbReference type="Gene3D" id="3.90.1180.10">
    <property type="entry name" value="Ribosomal protein L13"/>
    <property type="match status" value="1"/>
</dbReference>
<evidence type="ECO:0000256" key="1">
    <source>
        <dbReference type="ARBA" id="ARBA00006227"/>
    </source>
</evidence>
<dbReference type="Pfam" id="PF00572">
    <property type="entry name" value="Ribosomal_L13"/>
    <property type="match status" value="1"/>
</dbReference>
<protein>
    <recommendedName>
        <fullName evidence="4 5">Large ribosomal subunit protein uL13</fullName>
    </recommendedName>
</protein>
<dbReference type="FunFam" id="3.90.1180.10:FF:000001">
    <property type="entry name" value="50S ribosomal protein L13"/>
    <property type="match status" value="1"/>
</dbReference>
<dbReference type="NCBIfam" id="TIGR01066">
    <property type="entry name" value="rplM_bact"/>
    <property type="match status" value="1"/>
</dbReference>
<dbReference type="CDD" id="cd00392">
    <property type="entry name" value="Ribosomal_L13"/>
    <property type="match status" value="1"/>
</dbReference>
<dbReference type="HAMAP" id="MF_01366">
    <property type="entry name" value="Ribosomal_uL13"/>
    <property type="match status" value="1"/>
</dbReference>
<reference evidence="9" key="1">
    <citation type="submission" date="2017-01" db="EMBL/GenBank/DDBJ databases">
        <authorList>
            <person name="Varghese N."/>
            <person name="Submissions S."/>
        </authorList>
    </citation>
    <scope>NUCLEOTIDE SEQUENCE [LARGE SCALE GENOMIC DNA]</scope>
    <source>
        <strain evidence="9">DSM 45196</strain>
    </source>
</reference>
<dbReference type="PROSITE" id="PS00783">
    <property type="entry name" value="RIBOSOMAL_L13"/>
    <property type="match status" value="1"/>
</dbReference>
<evidence type="ECO:0000256" key="7">
    <source>
        <dbReference type="RuleBase" id="RU003878"/>
    </source>
</evidence>
<evidence type="ECO:0000256" key="3">
    <source>
        <dbReference type="ARBA" id="ARBA00023274"/>
    </source>
</evidence>
<dbReference type="InterPro" id="IPR023563">
    <property type="entry name" value="Ribosomal_uL13_CS"/>
</dbReference>
<dbReference type="AlphaFoldDB" id="A0A1N7N1Q6"/>
<dbReference type="Proteomes" id="UP000186795">
    <property type="component" value="Unassembled WGS sequence"/>
</dbReference>
<dbReference type="InterPro" id="IPR005823">
    <property type="entry name" value="Ribosomal_uL13_bac-type"/>
</dbReference>
<evidence type="ECO:0000313" key="9">
    <source>
        <dbReference type="Proteomes" id="UP000186795"/>
    </source>
</evidence>
<dbReference type="PIRSF" id="PIRSF002181">
    <property type="entry name" value="Ribosomal_L13"/>
    <property type="match status" value="1"/>
</dbReference>
<keyword evidence="2 5" id="KW-0689">Ribosomal protein</keyword>
<evidence type="ECO:0000256" key="5">
    <source>
        <dbReference type="HAMAP-Rule" id="MF_01366"/>
    </source>
</evidence>
<dbReference type="PANTHER" id="PTHR11545">
    <property type="entry name" value="RIBOSOMAL PROTEIN L13"/>
    <property type="match status" value="1"/>
</dbReference>
<keyword evidence="9" id="KW-1185">Reference proteome</keyword>
<dbReference type="OrthoDB" id="9801330at2"/>
<comment type="function">
    <text evidence="5 7">This protein is one of the early assembly proteins of the 50S ribosomal subunit, although it is not seen to bind rRNA by itself. It is important during the early stages of 50S assembly.</text>
</comment>
<dbReference type="GO" id="GO:0017148">
    <property type="term" value="P:negative regulation of translation"/>
    <property type="evidence" value="ECO:0007669"/>
    <property type="project" value="TreeGrafter"/>
</dbReference>
<accession>A0A1N7N1Q6</accession>
<dbReference type="SUPFAM" id="SSF52161">
    <property type="entry name" value="Ribosomal protein L13"/>
    <property type="match status" value="1"/>
</dbReference>
<keyword evidence="3 5" id="KW-0687">Ribonucleoprotein</keyword>
<evidence type="ECO:0000256" key="4">
    <source>
        <dbReference type="ARBA" id="ARBA00035201"/>
    </source>
</evidence>
<sequence>MRTTYMAKPNQVERKWVVVDAADKPLGRVATEVATLLRGKHKPEYTPHVDTGDFVIVINASKVHLTGKKAEKKMYYRHSGYPGGIKAVSAGDLRENRPDRMIELAVKGMLPKNTLGRQQFKKLKVYAGSEHPHEAQKPVTWEIRG</sequence>
<proteinExistence type="inferred from homology"/>
<dbReference type="GO" id="GO:0006412">
    <property type="term" value="P:translation"/>
    <property type="evidence" value="ECO:0007669"/>
    <property type="project" value="UniProtKB-UniRule"/>
</dbReference>
<name>A0A1N7N1Q6_9BACL</name>
<dbReference type="GO" id="GO:0003729">
    <property type="term" value="F:mRNA binding"/>
    <property type="evidence" value="ECO:0007669"/>
    <property type="project" value="TreeGrafter"/>
</dbReference>
<dbReference type="InterPro" id="IPR036899">
    <property type="entry name" value="Ribosomal_uL13_sf"/>
</dbReference>
<comment type="similarity">
    <text evidence="1 5 6">Belongs to the universal ribosomal protein uL13 family.</text>
</comment>
<evidence type="ECO:0000256" key="2">
    <source>
        <dbReference type="ARBA" id="ARBA00022980"/>
    </source>
</evidence>
<dbReference type="InterPro" id="IPR005822">
    <property type="entry name" value="Ribosomal_uL13"/>
</dbReference>
<comment type="subunit">
    <text evidence="5">Part of the 50S ribosomal subunit.</text>
</comment>